<dbReference type="AlphaFoldDB" id="A0AAP0JS57"/>
<keyword evidence="3" id="KW-1185">Reference proteome</keyword>
<organism evidence="2 3">
    <name type="scientific">Stephania japonica</name>
    <dbReference type="NCBI Taxonomy" id="461633"/>
    <lineage>
        <taxon>Eukaryota</taxon>
        <taxon>Viridiplantae</taxon>
        <taxon>Streptophyta</taxon>
        <taxon>Embryophyta</taxon>
        <taxon>Tracheophyta</taxon>
        <taxon>Spermatophyta</taxon>
        <taxon>Magnoliopsida</taxon>
        <taxon>Ranunculales</taxon>
        <taxon>Menispermaceae</taxon>
        <taxon>Menispermoideae</taxon>
        <taxon>Cissampelideae</taxon>
        <taxon>Stephania</taxon>
    </lineage>
</organism>
<name>A0AAP0JS57_9MAGN</name>
<reference evidence="2 3" key="1">
    <citation type="submission" date="2024-01" db="EMBL/GenBank/DDBJ databases">
        <title>Genome assemblies of Stephania.</title>
        <authorList>
            <person name="Yang L."/>
        </authorList>
    </citation>
    <scope>NUCLEOTIDE SEQUENCE [LARGE SCALE GENOMIC DNA]</scope>
    <source>
        <strain evidence="2">QJT</strain>
        <tissue evidence="2">Leaf</tissue>
    </source>
</reference>
<gene>
    <name evidence="2" type="ORF">Sjap_008566</name>
</gene>
<evidence type="ECO:0000313" key="2">
    <source>
        <dbReference type="EMBL" id="KAK9137972.1"/>
    </source>
</evidence>
<feature type="region of interest" description="Disordered" evidence="1">
    <location>
        <begin position="1"/>
        <end position="21"/>
    </location>
</feature>
<protein>
    <submittedName>
        <fullName evidence="2">Uncharacterized protein</fullName>
    </submittedName>
</protein>
<dbReference type="EMBL" id="JBBNAE010000003">
    <property type="protein sequence ID" value="KAK9137972.1"/>
    <property type="molecule type" value="Genomic_DNA"/>
</dbReference>
<proteinExistence type="predicted"/>
<dbReference type="Proteomes" id="UP001417504">
    <property type="component" value="Unassembled WGS sequence"/>
</dbReference>
<comment type="caution">
    <text evidence="2">The sequence shown here is derived from an EMBL/GenBank/DDBJ whole genome shotgun (WGS) entry which is preliminary data.</text>
</comment>
<evidence type="ECO:0000313" key="3">
    <source>
        <dbReference type="Proteomes" id="UP001417504"/>
    </source>
</evidence>
<evidence type="ECO:0000256" key="1">
    <source>
        <dbReference type="SAM" id="MobiDB-lite"/>
    </source>
</evidence>
<sequence length="92" mass="9013">MAGGAEVADEEGEGGVDLRRDVEGSVKGMGVHDAALEEAEGACGCGGGCGGGSGGGGTEARGGVVAMVEENGRAFCPYHLEFHLVGVVKDFG</sequence>
<accession>A0AAP0JS57</accession>